<gene>
    <name evidence="1" type="ORF">NCTC8139_00614</name>
</gene>
<sequence>MPQGAIAANRTRTAAVEAHRFAVSTMRAVFEVIDRRRGSAQLGGAAAPDVIDQVDAVVRHDAFGIVGSGTAPTTQQSGCTRIQRVHAQLCDVSAAEIFGTCLIGGRIRVFAGRVERKPVRVRAPGPRTPAVGGRGALERAEYRWQLVSLEFC</sequence>
<proteinExistence type="predicted"/>
<dbReference type="RefSeq" id="WP_165484391.1">
    <property type="nucleotide sequence ID" value="NZ_CAACYD010000005.1"/>
</dbReference>
<organism evidence="1 2">
    <name type="scientific">Gordonia paraffinivorans</name>
    <dbReference type="NCBI Taxonomy" id="175628"/>
    <lineage>
        <taxon>Bacteria</taxon>
        <taxon>Bacillati</taxon>
        <taxon>Actinomycetota</taxon>
        <taxon>Actinomycetes</taxon>
        <taxon>Mycobacteriales</taxon>
        <taxon>Gordoniaceae</taxon>
        <taxon>Gordonia</taxon>
    </lineage>
</organism>
<dbReference type="Pfam" id="PF20060">
    <property type="entry name" value="DUF6459"/>
    <property type="match status" value="1"/>
</dbReference>
<evidence type="ECO:0000313" key="1">
    <source>
        <dbReference type="EMBL" id="VFA81593.1"/>
    </source>
</evidence>
<reference evidence="1 2" key="1">
    <citation type="submission" date="2019-02" db="EMBL/GenBank/DDBJ databases">
        <authorList>
            <consortium name="Pathogen Informatics"/>
        </authorList>
    </citation>
    <scope>NUCLEOTIDE SEQUENCE [LARGE SCALE GENOMIC DNA]</scope>
    <source>
        <strain evidence="1 2">3012STDY6756503</strain>
    </source>
</reference>
<name>A0ABD7UYS9_9ACTN</name>
<evidence type="ECO:0008006" key="3">
    <source>
        <dbReference type="Google" id="ProtNLM"/>
    </source>
</evidence>
<dbReference type="InterPro" id="IPR045596">
    <property type="entry name" value="DUF6459"/>
</dbReference>
<protein>
    <recommendedName>
        <fullName evidence="3">SnoaL-like domain-containing protein</fullName>
    </recommendedName>
</protein>
<dbReference type="EMBL" id="CAACYD010000005">
    <property type="protein sequence ID" value="VFA81593.1"/>
    <property type="molecule type" value="Genomic_DNA"/>
</dbReference>
<dbReference type="GeneID" id="60748661"/>
<dbReference type="AlphaFoldDB" id="A0ABD7UYS9"/>
<accession>A0ABD7UYS9</accession>
<comment type="caution">
    <text evidence="1">The sequence shown here is derived from an EMBL/GenBank/DDBJ whole genome shotgun (WGS) entry which is preliminary data.</text>
</comment>
<evidence type="ECO:0000313" key="2">
    <source>
        <dbReference type="Proteomes" id="UP000360750"/>
    </source>
</evidence>
<dbReference type="Proteomes" id="UP000360750">
    <property type="component" value="Unassembled WGS sequence"/>
</dbReference>